<reference evidence="3" key="1">
    <citation type="journal article" date="2021" name="Proc. Natl. Acad. Sci. U.S.A.">
        <title>A Catalog of Tens of Thousands of Viruses from Human Metagenomes Reveals Hidden Associations with Chronic Diseases.</title>
        <authorList>
            <person name="Tisza M.J."/>
            <person name="Buck C.B."/>
        </authorList>
    </citation>
    <scope>NUCLEOTIDE SEQUENCE</scope>
    <source>
        <strain evidence="3">CtUse40</strain>
    </source>
</reference>
<protein>
    <submittedName>
        <fullName evidence="3">Holin</fullName>
    </submittedName>
</protein>
<feature type="compositionally biased region" description="Basic and acidic residues" evidence="1">
    <location>
        <begin position="87"/>
        <end position="101"/>
    </location>
</feature>
<evidence type="ECO:0000256" key="1">
    <source>
        <dbReference type="SAM" id="MobiDB-lite"/>
    </source>
</evidence>
<keyword evidence="2" id="KW-1133">Transmembrane helix</keyword>
<accession>A0A8S5NDW1</accession>
<organism evidence="3">
    <name type="scientific">Siphoviridae sp. ctUse40</name>
    <dbReference type="NCBI Taxonomy" id="2826356"/>
    <lineage>
        <taxon>Viruses</taxon>
        <taxon>Duplodnaviria</taxon>
        <taxon>Heunggongvirae</taxon>
        <taxon>Uroviricota</taxon>
        <taxon>Caudoviricetes</taxon>
    </lineage>
</organism>
<keyword evidence="2" id="KW-0472">Membrane</keyword>
<evidence type="ECO:0000256" key="2">
    <source>
        <dbReference type="SAM" id="Phobius"/>
    </source>
</evidence>
<feature type="transmembrane region" description="Helical" evidence="2">
    <location>
        <begin position="6"/>
        <end position="25"/>
    </location>
</feature>
<sequence>MMENFLTWDVLTTYASFICVVYMVVEFTKQLPLINKIPTRYWSFIIALILLIITNFAMKTFKPMDICLYALSAISISLGSNGLSDFGFKKKESEDEENGRK</sequence>
<name>A0A8S5NDW1_9CAUD</name>
<feature type="transmembrane region" description="Helical" evidence="2">
    <location>
        <begin position="37"/>
        <end position="57"/>
    </location>
</feature>
<feature type="region of interest" description="Disordered" evidence="1">
    <location>
        <begin position="80"/>
        <end position="101"/>
    </location>
</feature>
<keyword evidence="2" id="KW-0812">Transmembrane</keyword>
<dbReference type="EMBL" id="BK015139">
    <property type="protein sequence ID" value="DAD92575.1"/>
    <property type="molecule type" value="Genomic_DNA"/>
</dbReference>
<proteinExistence type="predicted"/>
<evidence type="ECO:0000313" key="3">
    <source>
        <dbReference type="EMBL" id="DAD92575.1"/>
    </source>
</evidence>